<dbReference type="NCBIfam" id="TIGR04085">
    <property type="entry name" value="rSAM_more_4Fe4S"/>
    <property type="match status" value="1"/>
</dbReference>
<evidence type="ECO:0000256" key="4">
    <source>
        <dbReference type="ARBA" id="ARBA00022723"/>
    </source>
</evidence>
<dbReference type="SUPFAM" id="SSF102114">
    <property type="entry name" value="Radical SAM enzymes"/>
    <property type="match status" value="1"/>
</dbReference>
<dbReference type="GO" id="GO:0051539">
    <property type="term" value="F:4 iron, 4 sulfur cluster binding"/>
    <property type="evidence" value="ECO:0007669"/>
    <property type="project" value="UniProtKB-KW"/>
</dbReference>
<evidence type="ECO:0000256" key="2">
    <source>
        <dbReference type="ARBA" id="ARBA00022485"/>
    </source>
</evidence>
<dbReference type="InterPro" id="IPR026322">
    <property type="entry name" value="Geopep_mat_rSAM"/>
</dbReference>
<dbReference type="InterPro" id="IPR007197">
    <property type="entry name" value="rSAM"/>
</dbReference>
<dbReference type="InterPro" id="IPR013785">
    <property type="entry name" value="Aldolase_TIM"/>
</dbReference>
<dbReference type="PANTHER" id="PTHR43787:SF3">
    <property type="entry name" value="ARYLSULFATASE REGULATORY PROTEIN"/>
    <property type="match status" value="1"/>
</dbReference>
<dbReference type="CDD" id="cd01335">
    <property type="entry name" value="Radical_SAM"/>
    <property type="match status" value="1"/>
</dbReference>
<dbReference type="InterPro" id="IPR023885">
    <property type="entry name" value="4Fe4S-binding_SPASM_dom"/>
</dbReference>
<dbReference type="PANTHER" id="PTHR43787">
    <property type="entry name" value="FEMO COFACTOR BIOSYNTHESIS PROTEIN NIFB-RELATED"/>
    <property type="match status" value="1"/>
</dbReference>
<evidence type="ECO:0000256" key="5">
    <source>
        <dbReference type="ARBA" id="ARBA00023004"/>
    </source>
</evidence>
<dbReference type="SFLD" id="SFLDG01386">
    <property type="entry name" value="main_SPASM_domain-containing"/>
    <property type="match status" value="1"/>
</dbReference>
<evidence type="ECO:0000256" key="6">
    <source>
        <dbReference type="ARBA" id="ARBA00023014"/>
    </source>
</evidence>
<name>A0A445MRT4_9BACT</name>
<keyword evidence="5" id="KW-0408">Iron</keyword>
<feature type="domain" description="Radical SAM core" evidence="7">
    <location>
        <begin position="96"/>
        <end position="333"/>
    </location>
</feature>
<dbReference type="GO" id="GO:0046872">
    <property type="term" value="F:metal ion binding"/>
    <property type="evidence" value="ECO:0007669"/>
    <property type="project" value="UniProtKB-KW"/>
</dbReference>
<dbReference type="Gene3D" id="3.20.20.70">
    <property type="entry name" value="Aldolase class I"/>
    <property type="match status" value="1"/>
</dbReference>
<evidence type="ECO:0000256" key="3">
    <source>
        <dbReference type="ARBA" id="ARBA00022691"/>
    </source>
</evidence>
<dbReference type="GO" id="GO:0016491">
    <property type="term" value="F:oxidoreductase activity"/>
    <property type="evidence" value="ECO:0007669"/>
    <property type="project" value="InterPro"/>
</dbReference>
<dbReference type="NCBIfam" id="TIGR04280">
    <property type="entry name" value="geopep_mat_rSAM"/>
    <property type="match status" value="1"/>
</dbReference>
<comment type="cofactor">
    <cofactor evidence="1">
        <name>[4Fe-4S] cluster</name>
        <dbReference type="ChEBI" id="CHEBI:49883"/>
    </cofactor>
</comment>
<dbReference type="Pfam" id="PF04055">
    <property type="entry name" value="Radical_SAM"/>
    <property type="match status" value="1"/>
</dbReference>
<keyword evidence="4" id="KW-0479">Metal-binding</keyword>
<reference evidence="8" key="1">
    <citation type="submission" date="2018-01" db="EMBL/GenBank/DDBJ databases">
        <authorList>
            <person name="Regsiter A."/>
            <person name="William W."/>
        </authorList>
    </citation>
    <scope>NUCLEOTIDE SEQUENCE</scope>
    <source>
        <strain evidence="8">TRIP AH-1</strain>
    </source>
</reference>
<evidence type="ECO:0000256" key="1">
    <source>
        <dbReference type="ARBA" id="ARBA00001966"/>
    </source>
</evidence>
<dbReference type="PROSITE" id="PS51918">
    <property type="entry name" value="RADICAL_SAM"/>
    <property type="match status" value="1"/>
</dbReference>
<protein>
    <recommendedName>
        <fullName evidence="7">Radical SAM core domain-containing protein</fullName>
    </recommendedName>
</protein>
<proteinExistence type="predicted"/>
<dbReference type="SFLD" id="SFLDS00029">
    <property type="entry name" value="Radical_SAM"/>
    <property type="match status" value="1"/>
</dbReference>
<dbReference type="SFLD" id="SFLDG01067">
    <property type="entry name" value="SPASM/twitch_domain_containing"/>
    <property type="match status" value="1"/>
</dbReference>
<organism evidence="8">
    <name type="scientific">uncultured Desulfobacterium sp</name>
    <dbReference type="NCBI Taxonomy" id="201089"/>
    <lineage>
        <taxon>Bacteria</taxon>
        <taxon>Pseudomonadati</taxon>
        <taxon>Thermodesulfobacteriota</taxon>
        <taxon>Desulfobacteria</taxon>
        <taxon>Desulfobacterales</taxon>
        <taxon>Desulfobacteriaceae</taxon>
        <taxon>Desulfobacterium</taxon>
        <taxon>environmental samples</taxon>
    </lineage>
</organism>
<sequence length="451" mass="50955">MKRGGHPPFSFYTWNDSRMQLSRYLKVYPWQNDRDLLLLYSTRQASKILIKSEIYHLAEKGMLSPTDESLLAELGMVVPDRLEEQKSMMGIMDDLNSKNKILNITLILNLECNFACRYCFEGDIKGKYYLSDDTADHLINFISERFTGTKKKLLIDFYGGEPLLSIRCIKKLSKTLKSLVEARGGSYGFTLVTNGSLFSRKVAESLAALGLETVKITLDGPAYIHNINRPLKSGAESFDTIIRNIKETWDTTRIQLGGNYETDNYKHFVLLLDYLIAEGITPDKISAIKFDPVSKYPEKYASEYMGGCMSLDEPWLIPASAMLREEILKRGYNTPAQRLSTCVVESSDSYVINFDGTIYKCPGFVGKAGFDIGGIKNGLKKQPSPYKPGMWKNDECISCSYLPLCFGGCRYMAFVRDGEINALDCQKSFLDAILETMIKQEIKYHVSAEGH</sequence>
<accession>A0A445MRT4</accession>
<dbReference type="InterPro" id="IPR023867">
    <property type="entry name" value="Sulphatase_maturase_rSAM"/>
</dbReference>
<keyword evidence="6" id="KW-0411">Iron-sulfur</keyword>
<evidence type="ECO:0000259" key="7">
    <source>
        <dbReference type="PROSITE" id="PS51918"/>
    </source>
</evidence>
<keyword evidence="3" id="KW-0949">S-adenosyl-L-methionine</keyword>
<dbReference type="EMBL" id="OJIN01000030">
    <property type="protein sequence ID" value="SPD72177.1"/>
    <property type="molecule type" value="Genomic_DNA"/>
</dbReference>
<keyword evidence="2" id="KW-0004">4Fe-4S</keyword>
<dbReference type="UniPathway" id="UPA00782"/>
<gene>
    <name evidence="8" type="ORF">PITCH_A1250012</name>
</gene>
<dbReference type="InterPro" id="IPR058240">
    <property type="entry name" value="rSAM_sf"/>
</dbReference>
<dbReference type="SFLD" id="SFLDG01384">
    <property type="entry name" value="thioether_bond_formation_requi"/>
    <property type="match status" value="1"/>
</dbReference>
<dbReference type="AlphaFoldDB" id="A0A445MRT4"/>
<evidence type="ECO:0000313" key="8">
    <source>
        <dbReference type="EMBL" id="SPD72177.1"/>
    </source>
</evidence>